<dbReference type="PANTHER" id="PTHR45228">
    <property type="entry name" value="CYCLIC DI-GMP PHOSPHODIESTERASE TM_0186-RELATED"/>
    <property type="match status" value="1"/>
</dbReference>
<keyword evidence="3" id="KW-1185">Reference proteome</keyword>
<dbReference type="InterPro" id="IPR003607">
    <property type="entry name" value="HD/PDEase_dom"/>
</dbReference>
<gene>
    <name evidence="2" type="ORF">V1351_04005</name>
</gene>
<feature type="transmembrane region" description="Helical" evidence="1">
    <location>
        <begin position="87"/>
        <end position="107"/>
    </location>
</feature>
<dbReference type="EMBL" id="CP144913">
    <property type="protein sequence ID" value="WXB77236.1"/>
    <property type="molecule type" value="Genomic_DNA"/>
</dbReference>
<proteinExistence type="predicted"/>
<feature type="transmembrane region" description="Helical" evidence="1">
    <location>
        <begin position="45"/>
        <end position="67"/>
    </location>
</feature>
<reference evidence="2 3" key="1">
    <citation type="submission" date="2024-02" db="EMBL/GenBank/DDBJ databases">
        <title>Janibacter sp. nov., isolated from gut of marine sandworm.</title>
        <authorList>
            <person name="Kim B."/>
            <person name="Jun M.O."/>
            <person name="Shin N.-R."/>
        </authorList>
    </citation>
    <scope>NUCLEOTIDE SEQUENCE [LARGE SCALE GENOMIC DNA]</scope>
    <source>
        <strain evidence="2 3">A1S7</strain>
    </source>
</reference>
<keyword evidence="1" id="KW-0812">Transmembrane</keyword>
<dbReference type="Proteomes" id="UP001382727">
    <property type="component" value="Chromosome"/>
</dbReference>
<dbReference type="InterPro" id="IPR052020">
    <property type="entry name" value="Cyclic_di-GMP/3'3'-cGAMP_PDE"/>
</dbReference>
<dbReference type="SUPFAM" id="SSF109604">
    <property type="entry name" value="HD-domain/PDEase-like"/>
    <property type="match status" value="1"/>
</dbReference>
<organism evidence="2 3">
    <name type="scientific">Janibacter alittae</name>
    <dbReference type="NCBI Taxonomy" id="3115209"/>
    <lineage>
        <taxon>Bacteria</taxon>
        <taxon>Bacillati</taxon>
        <taxon>Actinomycetota</taxon>
        <taxon>Actinomycetes</taxon>
        <taxon>Micrococcales</taxon>
        <taxon>Intrasporangiaceae</taxon>
        <taxon>Janibacter</taxon>
    </lineage>
</organism>
<evidence type="ECO:0000256" key="1">
    <source>
        <dbReference type="SAM" id="Phobius"/>
    </source>
</evidence>
<keyword evidence="1" id="KW-1133">Transmembrane helix</keyword>
<feature type="transmembrane region" description="Helical" evidence="1">
    <location>
        <begin position="154"/>
        <end position="176"/>
    </location>
</feature>
<sequence length="384" mass="39364">MALLCAVLVSGAPRPTSWVIALVVVAFVASLGRPQAVGPMQFSVSAIVQVAAIPLIGPTGAGVVALVPTITDSTTAVKRIFNAAQRVLLVLFGSLAYVAVGGLALPARVGVDPLALAFDVAAAAAAAALMNAALLAGVLQRDSGGSLASILPNVLLRVGGSYAMSYVAAYLLVVLWSPAGLGWTSALFFLPSIVVIQWSLRQLAEEWAVRREVCTPFVTALDTRHPGAAESSRLAADAAKAIAAAVGVRPSLVDKVVVAAHLRDVGLLALEGKPAAIVRRDQAAASASVLGGIGFLATPLTYIAGHHERVDGQGRPEGLVGEQIPLGSRILAVADAWSDAVMAGRTAEEAVRLCESSVDSAWDEVCVNALRRAHGRGQLPAVVP</sequence>
<dbReference type="CDD" id="cd00077">
    <property type="entry name" value="HDc"/>
    <property type="match status" value="1"/>
</dbReference>
<dbReference type="RefSeq" id="WP_338750940.1">
    <property type="nucleotide sequence ID" value="NZ_CP144913.1"/>
</dbReference>
<accession>A0ABZ2MJI9</accession>
<evidence type="ECO:0000313" key="3">
    <source>
        <dbReference type="Proteomes" id="UP001382727"/>
    </source>
</evidence>
<dbReference type="Pfam" id="PF13487">
    <property type="entry name" value="HD_5"/>
    <property type="match status" value="1"/>
</dbReference>
<keyword evidence="1" id="KW-0472">Membrane</keyword>
<protein>
    <submittedName>
        <fullName evidence="2">HD domain-containing phosphohydrolase</fullName>
    </submittedName>
</protein>
<feature type="transmembrane region" description="Helical" evidence="1">
    <location>
        <begin position="113"/>
        <end position="134"/>
    </location>
</feature>
<dbReference type="Gene3D" id="1.10.3210.10">
    <property type="entry name" value="Hypothetical protein af1432"/>
    <property type="match status" value="1"/>
</dbReference>
<name>A0ABZ2MJI9_9MICO</name>
<evidence type="ECO:0000313" key="2">
    <source>
        <dbReference type="EMBL" id="WXB77236.1"/>
    </source>
</evidence>